<dbReference type="AlphaFoldDB" id="A0A1L5NSW2"/>
<dbReference type="PANTHER" id="PTHR43767">
    <property type="entry name" value="LONG-CHAIN-FATTY-ACID--COA LIGASE"/>
    <property type="match status" value="1"/>
</dbReference>
<dbReference type="EMBL" id="CP017105">
    <property type="protein sequence ID" value="APO70929.1"/>
    <property type="molecule type" value="Genomic_DNA"/>
</dbReference>
<dbReference type="GO" id="GO:0016874">
    <property type="term" value="F:ligase activity"/>
    <property type="evidence" value="ECO:0007669"/>
    <property type="project" value="UniProtKB-KW"/>
</dbReference>
<evidence type="ECO:0000313" key="1">
    <source>
        <dbReference type="EMBL" id="APO70929.1"/>
    </source>
</evidence>
<keyword evidence="1" id="KW-0436">Ligase</keyword>
<dbReference type="InterPro" id="IPR050237">
    <property type="entry name" value="ATP-dep_AMP-bd_enzyme"/>
</dbReference>
<dbReference type="Proteomes" id="UP000184749">
    <property type="component" value="Plasmid pRgalIE4872d"/>
</dbReference>
<geneLocation type="plasmid" evidence="2">
    <name>prgalie4872d</name>
</geneLocation>
<organism evidence="1 2">
    <name type="scientific">Rhizobium gallicum</name>
    <dbReference type="NCBI Taxonomy" id="56730"/>
    <lineage>
        <taxon>Bacteria</taxon>
        <taxon>Pseudomonadati</taxon>
        <taxon>Pseudomonadota</taxon>
        <taxon>Alphaproteobacteria</taxon>
        <taxon>Hyphomicrobiales</taxon>
        <taxon>Rhizobiaceae</taxon>
        <taxon>Rhizobium/Agrobacterium group</taxon>
        <taxon>Rhizobium</taxon>
    </lineage>
</organism>
<dbReference type="Gene3D" id="3.30.300.30">
    <property type="match status" value="1"/>
</dbReference>
<protein>
    <submittedName>
        <fullName evidence="1">AMP-dependent synthetase/ligase domain-containing protein</fullName>
    </submittedName>
</protein>
<dbReference type="SUPFAM" id="SSF56801">
    <property type="entry name" value="Acetyl-CoA synthetase-like"/>
    <property type="match status" value="1"/>
</dbReference>
<accession>A0A1L5NSW2</accession>
<reference evidence="1 2" key="1">
    <citation type="submission" date="2016-09" db="EMBL/GenBank/DDBJ databases">
        <title>The complete genome sequences of Rhizobium gallicum, symbiovars gallicum and phaseoli, symbionts associated to common bean (Phaseolus vulgaris).</title>
        <authorList>
            <person name="Bustos P."/>
            <person name="Santamaria R.I."/>
            <person name="Perez-Carrascal O.M."/>
            <person name="Juarez S."/>
            <person name="Lozano L."/>
            <person name="Martinez-Flores I."/>
            <person name="Martinez-Romero E."/>
            <person name="Cevallos M."/>
            <person name="Romero D."/>
            <person name="Davila G."/>
            <person name="Gonzalez V."/>
        </authorList>
    </citation>
    <scope>NUCLEOTIDE SEQUENCE [LARGE SCALE GENOMIC DNA]</scope>
    <source>
        <strain evidence="1 2">IE4872</strain>
        <plasmid evidence="2">prgalie4872d</plasmid>
    </source>
</reference>
<proteinExistence type="predicted"/>
<name>A0A1L5NSW2_9HYPH</name>
<evidence type="ECO:0000313" key="2">
    <source>
        <dbReference type="Proteomes" id="UP000184749"/>
    </source>
</evidence>
<dbReference type="PANTHER" id="PTHR43767:SF10">
    <property type="entry name" value="SURFACTIN SYNTHASE SUBUNIT 1"/>
    <property type="match status" value="1"/>
</dbReference>
<dbReference type="InterPro" id="IPR045851">
    <property type="entry name" value="AMP-bd_C_sf"/>
</dbReference>
<dbReference type="Gene3D" id="2.30.38.10">
    <property type="entry name" value="Luciferase, Domain 3"/>
    <property type="match status" value="1"/>
</dbReference>
<gene>
    <name evidence="1" type="ORF">IE4872_PD00395</name>
</gene>
<keyword evidence="1" id="KW-0614">Plasmid</keyword>
<sequence length="226" mass="24142">MLSTELRAENPGVIESFPDGWHDTGDIVTIDEGGFVRIRGRAKRFAKIGGEMISLAAVEALAGQLWAGALSVVSSIPDVKKGERLVLLTDAPNATRAEFAAFARSKGAMDMMVPAEIKIGKVPVLGSGKVDFVAASKIFQPFHRSTLHEASHTAFINYCFSMQGAGGVGRYRLSTASKCQNGDRQRPGGSIASPCRVGGCGQSRRPFAKGRRVDVPVQNMARPHCL</sequence>